<dbReference type="InterPro" id="IPR003789">
    <property type="entry name" value="Asn/Gln_tRNA_amidoTrase-B-like"/>
</dbReference>
<dbReference type="Gene3D" id="1.10.10.410">
    <property type="match status" value="1"/>
</dbReference>
<dbReference type="RefSeq" id="WP_343791591.1">
    <property type="nucleotide sequence ID" value="NZ_BAAAEU010000015.1"/>
</dbReference>
<dbReference type="EMBL" id="BAAAEU010000015">
    <property type="protein sequence ID" value="GAA0717715.1"/>
    <property type="molecule type" value="Genomic_DNA"/>
</dbReference>
<evidence type="ECO:0000313" key="2">
    <source>
        <dbReference type="Proteomes" id="UP001501523"/>
    </source>
</evidence>
<dbReference type="Pfam" id="PF09424">
    <property type="entry name" value="YqeY"/>
    <property type="match status" value="1"/>
</dbReference>
<protein>
    <submittedName>
        <fullName evidence="1">GatB/YqeY domain-containing protein</fullName>
    </submittedName>
</protein>
<dbReference type="PANTHER" id="PTHR28055">
    <property type="entry name" value="ALTERED INHERITANCE OF MITOCHONDRIA PROTEIN 41, MITOCHONDRIAL"/>
    <property type="match status" value="1"/>
</dbReference>
<organism evidence="1 2">
    <name type="scientific">Dokdonella soli</name>
    <dbReference type="NCBI Taxonomy" id="529810"/>
    <lineage>
        <taxon>Bacteria</taxon>
        <taxon>Pseudomonadati</taxon>
        <taxon>Pseudomonadota</taxon>
        <taxon>Gammaproteobacteria</taxon>
        <taxon>Lysobacterales</taxon>
        <taxon>Rhodanobacteraceae</taxon>
        <taxon>Dokdonella</taxon>
    </lineage>
</organism>
<accession>A0ABP3TTK8</accession>
<dbReference type="InterPro" id="IPR019004">
    <property type="entry name" value="YqeY/Aim41"/>
</dbReference>
<dbReference type="Proteomes" id="UP001501523">
    <property type="component" value="Unassembled WGS sequence"/>
</dbReference>
<dbReference type="SUPFAM" id="SSF89095">
    <property type="entry name" value="GatB/YqeY motif"/>
    <property type="match status" value="1"/>
</dbReference>
<dbReference type="InterPro" id="IPR023168">
    <property type="entry name" value="GatB_Yqey_C_2"/>
</dbReference>
<dbReference type="InterPro" id="IPR042184">
    <property type="entry name" value="YqeY/Aim41_N"/>
</dbReference>
<proteinExistence type="predicted"/>
<evidence type="ECO:0000313" key="1">
    <source>
        <dbReference type="EMBL" id="GAA0717715.1"/>
    </source>
</evidence>
<gene>
    <name evidence="1" type="ORF">GCM10009105_24950</name>
</gene>
<sequence>MSLKERLTEDMKAAMKGGDKDRLGVIRLVNAAIKQREVDERIMLDDTQVLSVIEKMLKQRRDSITQFRAAGREDLATKEEFEVGVIQAYMPAQLSAAEIEAIVVKAIADAGASSAKDMGKVVGLIKPQVAGRADMGQVSALVKQKLGG</sequence>
<dbReference type="PANTHER" id="PTHR28055:SF1">
    <property type="entry name" value="ALTERED INHERITANCE OF MITOCHONDRIA PROTEIN 41, MITOCHONDRIAL"/>
    <property type="match status" value="1"/>
</dbReference>
<comment type="caution">
    <text evidence="1">The sequence shown here is derived from an EMBL/GenBank/DDBJ whole genome shotgun (WGS) entry which is preliminary data.</text>
</comment>
<keyword evidence="2" id="KW-1185">Reference proteome</keyword>
<name>A0ABP3TTK8_9GAMM</name>
<dbReference type="Gene3D" id="1.10.1510.10">
    <property type="entry name" value="Uncharacterised protein YqeY/AIM41 PF09424, N-terminal domain"/>
    <property type="match status" value="1"/>
</dbReference>
<reference evidence="2" key="1">
    <citation type="journal article" date="2019" name="Int. J. Syst. Evol. Microbiol.">
        <title>The Global Catalogue of Microorganisms (GCM) 10K type strain sequencing project: providing services to taxonomists for standard genome sequencing and annotation.</title>
        <authorList>
            <consortium name="The Broad Institute Genomics Platform"/>
            <consortium name="The Broad Institute Genome Sequencing Center for Infectious Disease"/>
            <person name="Wu L."/>
            <person name="Ma J."/>
        </authorList>
    </citation>
    <scope>NUCLEOTIDE SEQUENCE [LARGE SCALE GENOMIC DNA]</scope>
    <source>
        <strain evidence="2">JCM 15421</strain>
    </source>
</reference>